<feature type="domain" description="DNA polymerase III beta sliding clamp N-terminal" evidence="11">
    <location>
        <begin position="6"/>
        <end position="121"/>
    </location>
</feature>
<comment type="similarity">
    <text evidence="2 10">Belongs to the beta sliding clamp family.</text>
</comment>
<keyword evidence="17" id="KW-1185">Reference proteome</keyword>
<dbReference type="Proteomes" id="UP000181998">
    <property type="component" value="Unassembled WGS sequence"/>
</dbReference>
<dbReference type="KEGG" id="nur:ATY38_05005"/>
<dbReference type="AlphaFoldDB" id="A0A0S3AHY2"/>
<dbReference type="PANTHER" id="PTHR30478">
    <property type="entry name" value="DNA POLYMERASE III SUBUNIT BETA"/>
    <property type="match status" value="1"/>
</dbReference>
<evidence type="ECO:0000256" key="9">
    <source>
        <dbReference type="ARBA" id="ARBA00023125"/>
    </source>
</evidence>
<accession>A0A0S3AHY2</accession>
<evidence type="ECO:0000313" key="17">
    <source>
        <dbReference type="Proteomes" id="UP000182882"/>
    </source>
</evidence>
<dbReference type="GO" id="GO:0006271">
    <property type="term" value="P:DNA strand elongation involved in DNA replication"/>
    <property type="evidence" value="ECO:0007669"/>
    <property type="project" value="TreeGrafter"/>
</dbReference>
<evidence type="ECO:0000256" key="6">
    <source>
        <dbReference type="ARBA" id="ARBA00022695"/>
    </source>
</evidence>
<evidence type="ECO:0000259" key="12">
    <source>
        <dbReference type="Pfam" id="PF02767"/>
    </source>
</evidence>
<evidence type="ECO:0000256" key="4">
    <source>
        <dbReference type="ARBA" id="ARBA00022490"/>
    </source>
</evidence>
<keyword evidence="4 10" id="KW-0963">Cytoplasm</keyword>
<dbReference type="SMART" id="SM00480">
    <property type="entry name" value="POL3Bc"/>
    <property type="match status" value="1"/>
</dbReference>
<keyword evidence="6 10" id="KW-0548">Nucleotidyltransferase</keyword>
<protein>
    <recommendedName>
        <fullName evidence="3 10">Beta sliding clamp</fullName>
    </recommendedName>
</protein>
<dbReference type="InterPro" id="IPR046938">
    <property type="entry name" value="DNA_clamp_sf"/>
</dbReference>
<dbReference type="GO" id="GO:0005737">
    <property type="term" value="C:cytoplasm"/>
    <property type="evidence" value="ECO:0007669"/>
    <property type="project" value="UniProtKB-SubCell"/>
</dbReference>
<dbReference type="EMBL" id="FOFX01000009">
    <property type="protein sequence ID" value="SEP90604.1"/>
    <property type="molecule type" value="Genomic_DNA"/>
</dbReference>
<dbReference type="RefSeq" id="WP_062558338.1">
    <property type="nucleotide sequence ID" value="NZ_CP013341.1"/>
</dbReference>
<evidence type="ECO:0000259" key="11">
    <source>
        <dbReference type="Pfam" id="PF00712"/>
    </source>
</evidence>
<dbReference type="Gene3D" id="3.10.150.10">
    <property type="entry name" value="DNA Polymerase III, subunit A, domain 2"/>
    <property type="match status" value="1"/>
</dbReference>
<keyword evidence="9" id="KW-0238">DNA-binding</keyword>
<comment type="subunit">
    <text evidence="10">Forms a ring-shaped head-to-tail homodimer around DNA.</text>
</comment>
<dbReference type="Pfam" id="PF02768">
    <property type="entry name" value="DNA_pol3_beta_3"/>
    <property type="match status" value="1"/>
</dbReference>
<keyword evidence="5 10" id="KW-0808">Transferase</keyword>
<dbReference type="InterPro" id="IPR022635">
    <property type="entry name" value="DNA_polIII_beta_C"/>
</dbReference>
<evidence type="ECO:0000256" key="5">
    <source>
        <dbReference type="ARBA" id="ARBA00022679"/>
    </source>
</evidence>
<dbReference type="NCBIfam" id="TIGR00663">
    <property type="entry name" value="dnan"/>
    <property type="match status" value="1"/>
</dbReference>
<keyword evidence="7 10" id="KW-0235">DNA replication</keyword>
<dbReference type="OrthoDB" id="8421503at2"/>
<dbReference type="Gene3D" id="3.70.10.10">
    <property type="match status" value="1"/>
</dbReference>
<dbReference type="GO" id="GO:0009360">
    <property type="term" value="C:DNA polymerase III complex"/>
    <property type="evidence" value="ECO:0007669"/>
    <property type="project" value="InterPro"/>
</dbReference>
<feature type="domain" description="DNA polymerase III beta sliding clamp central" evidence="12">
    <location>
        <begin position="132"/>
        <end position="246"/>
    </location>
</feature>
<dbReference type="GO" id="GO:0003677">
    <property type="term" value="F:DNA binding"/>
    <property type="evidence" value="ECO:0007669"/>
    <property type="project" value="UniProtKB-UniRule"/>
</dbReference>
<feature type="domain" description="DNA polymerase III beta sliding clamp C-terminal" evidence="13">
    <location>
        <begin position="249"/>
        <end position="370"/>
    </location>
</feature>
<dbReference type="Pfam" id="PF00712">
    <property type="entry name" value="DNA_pol3_beta"/>
    <property type="match status" value="1"/>
</dbReference>
<evidence type="ECO:0000256" key="1">
    <source>
        <dbReference type="ARBA" id="ARBA00004496"/>
    </source>
</evidence>
<evidence type="ECO:0000259" key="13">
    <source>
        <dbReference type="Pfam" id="PF02768"/>
    </source>
</evidence>
<dbReference type="PIRSF" id="PIRSF000804">
    <property type="entry name" value="DNA_pol_III_b"/>
    <property type="match status" value="1"/>
</dbReference>
<dbReference type="STRING" id="44577.ATY38_05005"/>
<dbReference type="InterPro" id="IPR001001">
    <property type="entry name" value="DNA_polIII_beta"/>
</dbReference>
<dbReference type="CDD" id="cd00140">
    <property type="entry name" value="beta_clamp"/>
    <property type="match status" value="1"/>
</dbReference>
<proteinExistence type="inferred from homology"/>
<name>A0A0S3AHY2_9PROT</name>
<comment type="function">
    <text evidence="10">Confers DNA tethering and processivity to DNA polymerases and other proteins. Acts as a clamp, forming a ring around DNA (a reaction catalyzed by the clamp-loading complex) which diffuses in an ATP-independent manner freely and bidirectionally along dsDNA. Initially characterized for its ability to contact the catalytic subunit of DNA polymerase III (Pol III), a complex, multichain enzyme responsible for most of the replicative synthesis in bacteria; Pol III exhibits 3'-5' exonuclease proofreading activity. The beta chain is required for initiation of replication as well as for processivity of DNA replication.</text>
</comment>
<dbReference type="PANTHER" id="PTHR30478:SF0">
    <property type="entry name" value="BETA SLIDING CLAMP"/>
    <property type="match status" value="1"/>
</dbReference>
<comment type="subcellular location">
    <subcellularLocation>
        <location evidence="1 10">Cytoplasm</location>
    </subcellularLocation>
</comment>
<dbReference type="InterPro" id="IPR022637">
    <property type="entry name" value="DNA_polIII_beta_cen"/>
</dbReference>
<sequence length="371" mass="42594">MLLIKTNRDILLKPLQTVTGIVERRQTLPILSNVLIRQNQEKTSFLTTDLEIQIKTEAAENLSLQKDFAFTVSAKKLQDILRSLPSDIEITLTRKDDHLLVKSHKSAFNLQILPAEDFPEVTEESESDNAVTLKQKEFKDLLHLVQFAVAQQDIRYYLNGLLLLIDGKQLISVGTDGHRLAYVSTGLDKAQKKQEVILPRKAVFELSKLLHDSEDPIKIEYFQNKVRFSFSDITLISKIIDGKFPDYNRVIPTRNNKLFEINRLVFLQALQRVSILSNQSDKFRGVRLIVNKDNLRIICKNNEQEEAEEELEINYQDDPVDISLNITYLMDLLNNVTSETVQCAFENANSSVLMTVPGNEIFKYIVMPMRI</sequence>
<keyword evidence="8 10" id="KW-0239">DNA-directed DNA polymerase</keyword>
<evidence type="ECO:0000256" key="7">
    <source>
        <dbReference type="ARBA" id="ARBA00022705"/>
    </source>
</evidence>
<evidence type="ECO:0000256" key="2">
    <source>
        <dbReference type="ARBA" id="ARBA00010752"/>
    </source>
</evidence>
<organism evidence="14 17">
    <name type="scientific">Nitrosomonas ureae</name>
    <dbReference type="NCBI Taxonomy" id="44577"/>
    <lineage>
        <taxon>Bacteria</taxon>
        <taxon>Pseudomonadati</taxon>
        <taxon>Pseudomonadota</taxon>
        <taxon>Betaproteobacteria</taxon>
        <taxon>Nitrosomonadales</taxon>
        <taxon>Nitrosomonadaceae</taxon>
        <taxon>Nitrosomonas</taxon>
    </lineage>
</organism>
<dbReference type="InterPro" id="IPR022634">
    <property type="entry name" value="DNA_polIII_beta_N"/>
</dbReference>
<dbReference type="GO" id="GO:0003887">
    <property type="term" value="F:DNA-directed DNA polymerase activity"/>
    <property type="evidence" value="ECO:0007669"/>
    <property type="project" value="UniProtKB-UniRule"/>
</dbReference>
<evidence type="ECO:0000313" key="14">
    <source>
        <dbReference type="EMBL" id="SDT84017.1"/>
    </source>
</evidence>
<dbReference type="Pfam" id="PF02767">
    <property type="entry name" value="DNA_pol3_beta_2"/>
    <property type="match status" value="1"/>
</dbReference>
<evidence type="ECO:0000256" key="10">
    <source>
        <dbReference type="PIRNR" id="PIRNR000804"/>
    </source>
</evidence>
<evidence type="ECO:0000313" key="16">
    <source>
        <dbReference type="Proteomes" id="UP000181998"/>
    </source>
</evidence>
<evidence type="ECO:0000256" key="8">
    <source>
        <dbReference type="ARBA" id="ARBA00022932"/>
    </source>
</evidence>
<dbReference type="EMBL" id="FNLN01000001">
    <property type="protein sequence ID" value="SDT84017.1"/>
    <property type="molecule type" value="Genomic_DNA"/>
</dbReference>
<gene>
    <name evidence="14" type="ORF">SAMN05216406_10188</name>
    <name evidence="15" type="ORF">SAMN05421510_100961</name>
</gene>
<evidence type="ECO:0000313" key="15">
    <source>
        <dbReference type="EMBL" id="SEP90604.1"/>
    </source>
</evidence>
<dbReference type="Proteomes" id="UP000182882">
    <property type="component" value="Unassembled WGS sequence"/>
</dbReference>
<dbReference type="GO" id="GO:0008408">
    <property type="term" value="F:3'-5' exonuclease activity"/>
    <property type="evidence" value="ECO:0007669"/>
    <property type="project" value="InterPro"/>
</dbReference>
<reference evidence="14" key="2">
    <citation type="submission" date="2016-10" db="EMBL/GenBank/DDBJ databases">
        <authorList>
            <person name="de Groot N.N."/>
        </authorList>
    </citation>
    <scope>NUCLEOTIDE SEQUENCE [LARGE SCALE GENOMIC DNA]</scope>
    <source>
        <strain evidence="14">Nm10</strain>
        <strain evidence="15">Nm9</strain>
    </source>
</reference>
<evidence type="ECO:0000256" key="3">
    <source>
        <dbReference type="ARBA" id="ARBA00021035"/>
    </source>
</evidence>
<dbReference type="SUPFAM" id="SSF55979">
    <property type="entry name" value="DNA clamp"/>
    <property type="match status" value="3"/>
</dbReference>
<reference evidence="16 17" key="1">
    <citation type="submission" date="2016-10" db="EMBL/GenBank/DDBJ databases">
        <authorList>
            <person name="Varghese N."/>
            <person name="Submissions S."/>
        </authorList>
    </citation>
    <scope>NUCLEOTIDE SEQUENCE [LARGE SCALE GENOMIC DNA]</scope>
    <source>
        <strain evidence="17">Nm10</strain>
        <strain evidence="16">Nm9</strain>
    </source>
</reference>